<gene>
    <name evidence="5" type="ORF">SAMN05720606_105262</name>
</gene>
<name>A0A1G5GGC5_9BACL</name>
<dbReference type="CDD" id="cd06133">
    <property type="entry name" value="ERI-1_3'hExo_like"/>
    <property type="match status" value="1"/>
</dbReference>
<dbReference type="InterPro" id="IPR051274">
    <property type="entry name" value="3-5_Exoribonuclease"/>
</dbReference>
<dbReference type="PANTHER" id="PTHR23044">
    <property type="entry name" value="3'-5' EXONUCLEASE ERI1-RELATED"/>
    <property type="match status" value="1"/>
</dbReference>
<dbReference type="AlphaFoldDB" id="A0A1G5GGC5"/>
<dbReference type="InterPro" id="IPR047201">
    <property type="entry name" value="ERI-1_3'hExo-like"/>
</dbReference>
<dbReference type="SMART" id="SM00479">
    <property type="entry name" value="EXOIII"/>
    <property type="match status" value="1"/>
</dbReference>
<dbReference type="Proteomes" id="UP000198538">
    <property type="component" value="Unassembled WGS sequence"/>
</dbReference>
<sequence length="224" mass="25440">MSYIIYDLEFTVSRNTRYSSEIIDIGAVKVSENPDTGLTVTDTFHTYVRPSNKSVLSTDTVQFTGITQKDIDAAPLFPAALRQFIDWMGNEPYYMCSWGPDDRNKFISHCRTHHLDVAWITNHNDLQQQWSRAMHKEGKFRQLGLAQALELCGIEFDGTQHRALDDAINTAKVFMHQFDKFKLENNCAADDEGVASKVVYSSAVDDEEKESPFGNLANLFKAKE</sequence>
<reference evidence="6" key="1">
    <citation type="submission" date="2016-10" db="EMBL/GenBank/DDBJ databases">
        <authorList>
            <person name="Varghese N."/>
            <person name="Submissions S."/>
        </authorList>
    </citation>
    <scope>NUCLEOTIDE SEQUENCE [LARGE SCALE GENOMIC DNA]</scope>
    <source>
        <strain evidence="6">BL9</strain>
    </source>
</reference>
<protein>
    <submittedName>
        <fullName evidence="5">Inhibitor of the KinA pathway to sporulation, predicted exonuclease</fullName>
    </submittedName>
</protein>
<proteinExistence type="predicted"/>
<feature type="domain" description="Exonuclease" evidence="4">
    <location>
        <begin position="2"/>
        <end position="183"/>
    </location>
</feature>
<dbReference type="GO" id="GO:0003676">
    <property type="term" value="F:nucleic acid binding"/>
    <property type="evidence" value="ECO:0007669"/>
    <property type="project" value="InterPro"/>
</dbReference>
<dbReference type="RefSeq" id="WP_090918371.1">
    <property type="nucleotide sequence ID" value="NZ_FMVM01000005.1"/>
</dbReference>
<dbReference type="Pfam" id="PF00929">
    <property type="entry name" value="RNase_T"/>
    <property type="match status" value="1"/>
</dbReference>
<dbReference type="STRING" id="582692.SAMN05720606_105262"/>
<keyword evidence="6" id="KW-1185">Reference proteome</keyword>
<dbReference type="InterPro" id="IPR036397">
    <property type="entry name" value="RNaseH_sf"/>
</dbReference>
<evidence type="ECO:0000256" key="1">
    <source>
        <dbReference type="ARBA" id="ARBA00022722"/>
    </source>
</evidence>
<dbReference type="GO" id="GO:0000175">
    <property type="term" value="F:3'-5'-RNA exonuclease activity"/>
    <property type="evidence" value="ECO:0007669"/>
    <property type="project" value="InterPro"/>
</dbReference>
<accession>A0A1G5GGC5</accession>
<dbReference type="InterPro" id="IPR012337">
    <property type="entry name" value="RNaseH-like_sf"/>
</dbReference>
<dbReference type="SUPFAM" id="SSF53098">
    <property type="entry name" value="Ribonuclease H-like"/>
    <property type="match status" value="1"/>
</dbReference>
<dbReference type="PANTHER" id="PTHR23044:SF61">
    <property type="entry name" value="3'-5' EXORIBONUCLEASE 1-RELATED"/>
    <property type="match status" value="1"/>
</dbReference>
<keyword evidence="1" id="KW-0540">Nuclease</keyword>
<evidence type="ECO:0000313" key="5">
    <source>
        <dbReference type="EMBL" id="SCY50622.1"/>
    </source>
</evidence>
<evidence type="ECO:0000313" key="6">
    <source>
        <dbReference type="Proteomes" id="UP000198538"/>
    </source>
</evidence>
<dbReference type="Gene3D" id="3.30.420.10">
    <property type="entry name" value="Ribonuclease H-like superfamily/Ribonuclease H"/>
    <property type="match status" value="1"/>
</dbReference>
<organism evidence="5 6">
    <name type="scientific">Paenibacillus polysaccharolyticus</name>
    <dbReference type="NCBI Taxonomy" id="582692"/>
    <lineage>
        <taxon>Bacteria</taxon>
        <taxon>Bacillati</taxon>
        <taxon>Bacillota</taxon>
        <taxon>Bacilli</taxon>
        <taxon>Bacillales</taxon>
        <taxon>Paenibacillaceae</taxon>
        <taxon>Paenibacillus</taxon>
    </lineage>
</organism>
<keyword evidence="3 5" id="KW-0269">Exonuclease</keyword>
<dbReference type="EMBL" id="FMVM01000005">
    <property type="protein sequence ID" value="SCY50622.1"/>
    <property type="molecule type" value="Genomic_DNA"/>
</dbReference>
<evidence type="ECO:0000256" key="3">
    <source>
        <dbReference type="ARBA" id="ARBA00022839"/>
    </source>
</evidence>
<dbReference type="InterPro" id="IPR013520">
    <property type="entry name" value="Ribonucl_H"/>
</dbReference>
<evidence type="ECO:0000256" key="2">
    <source>
        <dbReference type="ARBA" id="ARBA00022801"/>
    </source>
</evidence>
<keyword evidence="2" id="KW-0378">Hydrolase</keyword>
<evidence type="ECO:0000259" key="4">
    <source>
        <dbReference type="SMART" id="SM00479"/>
    </source>
</evidence>